<dbReference type="Proteomes" id="UP001058120">
    <property type="component" value="Chromosome"/>
</dbReference>
<evidence type="ECO:0000256" key="3">
    <source>
        <dbReference type="ARBA" id="ARBA00013633"/>
    </source>
</evidence>
<reference evidence="12" key="1">
    <citation type="submission" date="2020-12" db="EMBL/GenBank/DDBJ databases">
        <title>Taurinivorans muris gen. nov., sp. nov., fundamental and realized metabolic niche of a ubiquitous sulfidogenic bacterium in the murine intestine.</title>
        <authorList>
            <person name="Ye H."/>
            <person name="Hanson B.T."/>
            <person name="Loy A."/>
        </authorList>
    </citation>
    <scope>NUCLEOTIDE SEQUENCE</scope>
    <source>
        <strain evidence="12">LT0009</strain>
    </source>
</reference>
<keyword evidence="7 12" id="KW-0456">Lyase</keyword>
<comment type="catalytic activity">
    <reaction evidence="9">
        <text>carboxyspermidine + H(+) = spermidine + CO2</text>
        <dbReference type="Rhea" id="RHEA:34095"/>
        <dbReference type="ChEBI" id="CHEBI:15378"/>
        <dbReference type="ChEBI" id="CHEBI:16526"/>
        <dbReference type="ChEBI" id="CHEBI:57834"/>
        <dbReference type="ChEBI" id="CHEBI:65072"/>
        <dbReference type="EC" id="4.1.1.96"/>
    </reaction>
</comment>
<evidence type="ECO:0000256" key="7">
    <source>
        <dbReference type="ARBA" id="ARBA00023239"/>
    </source>
</evidence>
<keyword evidence="13" id="KW-1185">Reference proteome</keyword>
<dbReference type="RefSeq" id="WP_334315164.1">
    <property type="nucleotide sequence ID" value="NZ_CP065938.1"/>
</dbReference>
<dbReference type="PANTHER" id="PTHR43727">
    <property type="entry name" value="DIAMINOPIMELATE DECARBOXYLASE"/>
    <property type="match status" value="1"/>
</dbReference>
<dbReference type="InterPro" id="IPR022643">
    <property type="entry name" value="De-COase2_C"/>
</dbReference>
<keyword evidence="6" id="KW-0745">Spermidine biosynthesis</keyword>
<keyword evidence="4" id="KW-0210">Decarboxylase</keyword>
<proteinExistence type="inferred from homology"/>
<protein>
    <recommendedName>
        <fullName evidence="3">Carboxynorspermidine/carboxyspermidine decarboxylase</fullName>
        <ecNumber evidence="2">4.1.1.96</ecNumber>
    </recommendedName>
</protein>
<evidence type="ECO:0000256" key="10">
    <source>
        <dbReference type="ARBA" id="ARBA00047389"/>
    </source>
</evidence>
<evidence type="ECO:0000256" key="2">
    <source>
        <dbReference type="ARBA" id="ARBA00012259"/>
    </source>
</evidence>
<evidence type="ECO:0000256" key="1">
    <source>
        <dbReference type="ARBA" id="ARBA00001933"/>
    </source>
</evidence>
<dbReference type="InterPro" id="IPR029066">
    <property type="entry name" value="PLP-binding_barrel"/>
</dbReference>
<dbReference type="Gene3D" id="2.40.37.10">
    <property type="entry name" value="Lyase, Ornithine Decarboxylase, Chain A, domain 1"/>
    <property type="match status" value="1"/>
</dbReference>
<dbReference type="InterPro" id="IPR005730">
    <property type="entry name" value="Nsp_de-COase"/>
</dbReference>
<dbReference type="Gene3D" id="3.20.20.10">
    <property type="entry name" value="Alanine racemase"/>
    <property type="match status" value="1"/>
</dbReference>
<dbReference type="CDD" id="cd06829">
    <property type="entry name" value="PLPDE_III_CANSDC"/>
    <property type="match status" value="1"/>
</dbReference>
<evidence type="ECO:0000313" key="13">
    <source>
        <dbReference type="Proteomes" id="UP001058120"/>
    </source>
</evidence>
<comment type="similarity">
    <text evidence="8">Belongs to the Orn/Lys/Arg decarboxylase class-II family. NspC subfamily.</text>
</comment>
<dbReference type="SUPFAM" id="SSF50621">
    <property type="entry name" value="Alanine racemase C-terminal domain-like"/>
    <property type="match status" value="1"/>
</dbReference>
<organism evidence="12 13">
    <name type="scientific">Taurinivorans muris</name>
    <dbReference type="NCBI Taxonomy" id="2787751"/>
    <lineage>
        <taxon>Bacteria</taxon>
        <taxon>Pseudomonadati</taxon>
        <taxon>Thermodesulfobacteriota</taxon>
        <taxon>Desulfovibrionia</taxon>
        <taxon>Desulfovibrionales</taxon>
        <taxon>Desulfovibrionaceae</taxon>
        <taxon>Taurinivorans</taxon>
    </lineage>
</organism>
<dbReference type="PIRSF" id="PIRSF038941">
    <property type="entry name" value="NspC"/>
    <property type="match status" value="1"/>
</dbReference>
<comment type="cofactor">
    <cofactor evidence="1">
        <name>pyridoxal 5'-phosphate</name>
        <dbReference type="ChEBI" id="CHEBI:597326"/>
    </cofactor>
</comment>
<keyword evidence="5" id="KW-0663">Pyridoxal phosphate</keyword>
<evidence type="ECO:0000256" key="6">
    <source>
        <dbReference type="ARBA" id="ARBA00023066"/>
    </source>
</evidence>
<dbReference type="PANTHER" id="PTHR43727:SF1">
    <property type="entry name" value="CARBOXYNORSPERMIDINE_CARBOXYSPERMIDINE DECARBOXYLASE"/>
    <property type="match status" value="1"/>
</dbReference>
<feature type="domain" description="Orn/DAP/Arg decarboxylase 2 C-terminal" evidence="11">
    <location>
        <begin position="155"/>
        <end position="350"/>
    </location>
</feature>
<evidence type="ECO:0000256" key="9">
    <source>
        <dbReference type="ARBA" id="ARBA00047351"/>
    </source>
</evidence>
<dbReference type="Pfam" id="PF00278">
    <property type="entry name" value="Orn_DAP_Arg_deC"/>
    <property type="match status" value="1"/>
</dbReference>
<dbReference type="NCBIfam" id="TIGR01047">
    <property type="entry name" value="nspC"/>
    <property type="match status" value="1"/>
</dbReference>
<name>A0ABY5Y0A0_9BACT</name>
<accession>A0ABY5Y0A0</accession>
<evidence type="ECO:0000259" key="11">
    <source>
        <dbReference type="Pfam" id="PF00278"/>
    </source>
</evidence>
<sequence length="395" mass="44592">MLCPDRLNPHDFPSPCFVTDLAKLEKNMQILNSVQKKTGAKILLALKGFAQWKSFPYLSRAMQGPLFGACASSVDEARLSKEEFKGEVHAFAAGFSDEDMRELLTLCDHITFNSINQWKKFRPVISEYNEKHEKKILCGLRINPEHSEGAVPIYDPCSPSSRLGIRLKDFENENLDELFDGLTGLHFHTLCEQNSDALDRTLRAVEEKFAFMLERVSWVNFGGGHHITREDYDIDLLCQCIERIQAKYPVQIYLEPGEAVALKAGYLISTVLDVIHADMPMAILDTSAACHMPDVLEMPYRPAITGSGEEYEKKFTYRLGGKSCLAGDVVSTYSFDTPLKEGDKLVFEDMAIYSMVKTTTFNGLRLPSIALWDSRTNEILAVKHFGYGDFKERLS</sequence>
<gene>
    <name evidence="12" type="primary">nspC</name>
    <name evidence="12" type="ORF">JBF11_09055</name>
</gene>
<dbReference type="EMBL" id="CP065938">
    <property type="protein sequence ID" value="UWX05580.1"/>
    <property type="molecule type" value="Genomic_DNA"/>
</dbReference>
<comment type="catalytic activity">
    <reaction evidence="10">
        <text>carboxynorspermidine + H(+) = norspermidine + CO2</text>
        <dbReference type="Rhea" id="RHEA:34099"/>
        <dbReference type="ChEBI" id="CHEBI:15378"/>
        <dbReference type="ChEBI" id="CHEBI:16526"/>
        <dbReference type="ChEBI" id="CHEBI:57920"/>
        <dbReference type="ChEBI" id="CHEBI:65070"/>
        <dbReference type="EC" id="4.1.1.96"/>
    </reaction>
</comment>
<dbReference type="GO" id="GO:0016829">
    <property type="term" value="F:lyase activity"/>
    <property type="evidence" value="ECO:0007669"/>
    <property type="project" value="UniProtKB-KW"/>
</dbReference>
<evidence type="ECO:0000313" key="12">
    <source>
        <dbReference type="EMBL" id="UWX05580.1"/>
    </source>
</evidence>
<dbReference type="SUPFAM" id="SSF51419">
    <property type="entry name" value="PLP-binding barrel"/>
    <property type="match status" value="1"/>
</dbReference>
<dbReference type="EC" id="4.1.1.96" evidence="2"/>
<evidence type="ECO:0000256" key="4">
    <source>
        <dbReference type="ARBA" id="ARBA00022793"/>
    </source>
</evidence>
<dbReference type="InterPro" id="IPR009006">
    <property type="entry name" value="Ala_racemase/Decarboxylase_C"/>
</dbReference>
<evidence type="ECO:0000256" key="8">
    <source>
        <dbReference type="ARBA" id="ARBA00025802"/>
    </source>
</evidence>
<evidence type="ECO:0000256" key="5">
    <source>
        <dbReference type="ARBA" id="ARBA00022898"/>
    </source>
</evidence>